<evidence type="ECO:0000313" key="2">
    <source>
        <dbReference type="EMBL" id="CAB4926869.1"/>
    </source>
</evidence>
<accession>A0A6J7I856</accession>
<proteinExistence type="predicted"/>
<protein>
    <submittedName>
        <fullName evidence="2">Unannotated protein</fullName>
    </submittedName>
</protein>
<dbReference type="AlphaFoldDB" id="A0A6J7I856"/>
<dbReference type="PROSITE" id="PS50975">
    <property type="entry name" value="ATP_GRASP"/>
    <property type="match status" value="1"/>
</dbReference>
<dbReference type="InterPro" id="IPR011761">
    <property type="entry name" value="ATP-grasp"/>
</dbReference>
<dbReference type="GO" id="GO:0046872">
    <property type="term" value="F:metal ion binding"/>
    <property type="evidence" value="ECO:0007669"/>
    <property type="project" value="InterPro"/>
</dbReference>
<feature type="domain" description="ATP-grasp" evidence="1">
    <location>
        <begin position="119"/>
        <end position="299"/>
    </location>
</feature>
<name>A0A6J7I856_9ZZZZ</name>
<reference evidence="2" key="1">
    <citation type="submission" date="2020-05" db="EMBL/GenBank/DDBJ databases">
        <authorList>
            <person name="Chiriac C."/>
            <person name="Salcher M."/>
            <person name="Ghai R."/>
            <person name="Kavagutti S V."/>
        </authorList>
    </citation>
    <scope>NUCLEOTIDE SEQUENCE</scope>
</reference>
<dbReference type="GO" id="GO:0005524">
    <property type="term" value="F:ATP binding"/>
    <property type="evidence" value="ECO:0007669"/>
    <property type="project" value="InterPro"/>
</dbReference>
<sequence length="399" mass="45054">MKIFLISAHGFNLIKLLPTLEPETNEITVIGCPKSIFAKNDKQYRFIPIGNHDNCGAFTTELLANTALLETLEGWIIYGDDSTLYEIAHSSLSAERKIEILPIGSIEALSVVGSKAGFTQVSNKYKWKVPHSLVCTSPEDLKRTSTTFGFPFYLKADQGGGGTQVRKIIDSAALADIPEHWFPVVIQEAIEGTECGLGAFFWYGELRFIDFADQLEATEKLGPTYRRRVFIPESFDALDSLQDMGRVLGIHGFVNASTMYDPQRKSYFIFEMDMRPNAWHFLFSKLGHTIGELTRETSSPEEFPLLPIMPNGYVYVHIISRHIGQLLNKRLWRKYWLLALSSRTKKANEIVIDQISLGRYVAMFAVKIASIVLPARMIQALRKKGIAYTIYQVLAKISR</sequence>
<dbReference type="SUPFAM" id="SSF56059">
    <property type="entry name" value="Glutathione synthetase ATP-binding domain-like"/>
    <property type="match status" value="1"/>
</dbReference>
<organism evidence="2">
    <name type="scientific">freshwater metagenome</name>
    <dbReference type="NCBI Taxonomy" id="449393"/>
    <lineage>
        <taxon>unclassified sequences</taxon>
        <taxon>metagenomes</taxon>
        <taxon>ecological metagenomes</taxon>
    </lineage>
</organism>
<evidence type="ECO:0000259" key="1">
    <source>
        <dbReference type="PROSITE" id="PS50975"/>
    </source>
</evidence>
<dbReference type="EMBL" id="CAFBMZ010000043">
    <property type="protein sequence ID" value="CAB4926869.1"/>
    <property type="molecule type" value="Genomic_DNA"/>
</dbReference>
<dbReference type="Gene3D" id="3.30.470.20">
    <property type="entry name" value="ATP-grasp fold, B domain"/>
    <property type="match status" value="1"/>
</dbReference>
<gene>
    <name evidence="2" type="ORF">UFOPK3684_00735</name>
</gene>